<evidence type="ECO:0000313" key="2">
    <source>
        <dbReference type="Proteomes" id="UP001163846"/>
    </source>
</evidence>
<organism evidence="1 2">
    <name type="scientific">Lentinula raphanica</name>
    <dbReference type="NCBI Taxonomy" id="153919"/>
    <lineage>
        <taxon>Eukaryota</taxon>
        <taxon>Fungi</taxon>
        <taxon>Dikarya</taxon>
        <taxon>Basidiomycota</taxon>
        <taxon>Agaricomycotina</taxon>
        <taxon>Agaricomycetes</taxon>
        <taxon>Agaricomycetidae</taxon>
        <taxon>Agaricales</taxon>
        <taxon>Marasmiineae</taxon>
        <taxon>Omphalotaceae</taxon>
        <taxon>Lentinula</taxon>
    </lineage>
</organism>
<evidence type="ECO:0000313" key="1">
    <source>
        <dbReference type="EMBL" id="KAJ3830890.1"/>
    </source>
</evidence>
<proteinExistence type="predicted"/>
<dbReference type="Proteomes" id="UP001163846">
    <property type="component" value="Unassembled WGS sequence"/>
</dbReference>
<sequence>ALAENGLPYTTENRNAWTEEQRKLVDKAERPRTLEKFSEKIQERFDSASGSVRAKQKWLVLTQEAIGGREVKVVDVEDNTLVTVDASLPEADRSCLENAIAALCKATGVEIQDLNTSQLPAERLFKVWHLSYYARYGQTGRDIPPDFHPLHIQRSDGSKVNHCQFFVRASKDLQAFGREFAALSEAIGSVLQKIVEKRLARDADIFGRAVEALVDVMPLQDFTPRRIEMEEMLEGVL</sequence>
<comment type="caution">
    <text evidence="1">The sequence shown here is derived from an EMBL/GenBank/DDBJ whole genome shotgun (WGS) entry which is preliminary data.</text>
</comment>
<keyword evidence="2" id="KW-1185">Reference proteome</keyword>
<name>A0AA38NUN6_9AGAR</name>
<gene>
    <name evidence="1" type="ORF">F5878DRAFT_668197</name>
</gene>
<reference evidence="1" key="1">
    <citation type="submission" date="2022-08" db="EMBL/GenBank/DDBJ databases">
        <authorList>
            <consortium name="DOE Joint Genome Institute"/>
            <person name="Min B."/>
            <person name="Riley R."/>
            <person name="Sierra-Patev S."/>
            <person name="Naranjo-Ortiz M."/>
            <person name="Looney B."/>
            <person name="Konkel Z."/>
            <person name="Slot J.C."/>
            <person name="Sakamoto Y."/>
            <person name="Steenwyk J.L."/>
            <person name="Rokas A."/>
            <person name="Carro J."/>
            <person name="Camarero S."/>
            <person name="Ferreira P."/>
            <person name="Molpeceres G."/>
            <person name="Ruiz-Duenas F.J."/>
            <person name="Serrano A."/>
            <person name="Henrissat B."/>
            <person name="Drula E."/>
            <person name="Hughes K.W."/>
            <person name="Mata J.L."/>
            <person name="Ishikawa N.K."/>
            <person name="Vargas-Isla R."/>
            <person name="Ushijima S."/>
            <person name="Smith C.A."/>
            <person name="Ahrendt S."/>
            <person name="Andreopoulos W."/>
            <person name="He G."/>
            <person name="Labutti K."/>
            <person name="Lipzen A."/>
            <person name="Ng V."/>
            <person name="Sandor L."/>
            <person name="Barry K."/>
            <person name="Martinez A.T."/>
            <person name="Xiao Y."/>
            <person name="Gibbons J.G."/>
            <person name="Terashima K."/>
            <person name="Hibbett D.S."/>
            <person name="Grigoriev I.V."/>
        </authorList>
    </citation>
    <scope>NUCLEOTIDE SEQUENCE</scope>
    <source>
        <strain evidence="1">TFB9207</strain>
    </source>
</reference>
<accession>A0AA38NUN6</accession>
<protein>
    <submittedName>
        <fullName evidence="1">Uncharacterized protein</fullName>
    </submittedName>
</protein>
<dbReference type="EMBL" id="MU808075">
    <property type="protein sequence ID" value="KAJ3830890.1"/>
    <property type="molecule type" value="Genomic_DNA"/>
</dbReference>
<dbReference type="AlphaFoldDB" id="A0AA38NUN6"/>
<feature type="non-terminal residue" evidence="1">
    <location>
        <position position="1"/>
    </location>
</feature>